<keyword evidence="1" id="KW-0413">Isomerase</keyword>
<dbReference type="EMBL" id="JQGC01000017">
    <property type="protein sequence ID" value="KFL30025.1"/>
    <property type="molecule type" value="Genomic_DNA"/>
</dbReference>
<evidence type="ECO:0000256" key="1">
    <source>
        <dbReference type="ARBA" id="ARBA00023235"/>
    </source>
</evidence>
<dbReference type="Proteomes" id="UP000028981">
    <property type="component" value="Unassembled WGS sequence"/>
</dbReference>
<evidence type="ECO:0000313" key="3">
    <source>
        <dbReference type="Proteomes" id="UP000028981"/>
    </source>
</evidence>
<accession>A0A087LZH2</accession>
<dbReference type="InterPro" id="IPR011051">
    <property type="entry name" value="RmlC_Cupin_sf"/>
</dbReference>
<evidence type="ECO:0000313" key="2">
    <source>
        <dbReference type="EMBL" id="KFL30025.1"/>
    </source>
</evidence>
<dbReference type="AlphaFoldDB" id="A0A087LZH2"/>
<dbReference type="PANTHER" id="PTHR39193">
    <property type="entry name" value="5-DEOXY-GLUCURONATE ISOMERASE"/>
    <property type="match status" value="1"/>
</dbReference>
<sequence>MAKLITAYDNANAPIVDQDNDTLDLVYFNRVTLPRDDTHNYALPRHESLVVVMSGQVDISVDGKVFSAVGQRADIWSGEADSVYAPLGAAVTIAARSPSAEIAIAGGITDEKLAAFRIAPEEVDPVDVGSPETHTRRKIFHILGQRQTGRVGRLLVSELYADPGCWSGYPPHKHDTEEAGVETDHEELYHYRFLPEAGFGSQIVYEADGAPRNLVTRNGDTFLLDKGYHPTSTSPGHRGYIFTILVGRHQRGLVQRFDPRHHYLMDAFPGIQAMRDKFK</sequence>
<name>A0A087LZH2_9HYPH</name>
<dbReference type="InterPro" id="IPR021120">
    <property type="entry name" value="KduI/IolB_isomerase"/>
</dbReference>
<dbReference type="Pfam" id="PF04962">
    <property type="entry name" value="KduI"/>
    <property type="match status" value="1"/>
</dbReference>
<dbReference type="STRING" id="46914.JP75_18205"/>
<reference evidence="2 3" key="1">
    <citation type="submission" date="2014-08" db="EMBL/GenBank/DDBJ databases">
        <authorList>
            <person name="Hassan Y.I."/>
            <person name="Lepp D."/>
            <person name="Zhou T."/>
        </authorList>
    </citation>
    <scope>NUCLEOTIDE SEQUENCE [LARGE SCALE GENOMIC DNA]</scope>
    <source>
        <strain evidence="2 3">IFO13584</strain>
    </source>
</reference>
<dbReference type="PIRSF" id="PIRSF036628">
    <property type="entry name" value="IolB"/>
    <property type="match status" value="1"/>
</dbReference>
<comment type="caution">
    <text evidence="2">The sequence shown here is derived from an EMBL/GenBank/DDBJ whole genome shotgun (WGS) entry which is preliminary data.</text>
</comment>
<dbReference type="GO" id="GO:0008880">
    <property type="term" value="F:glucuronate isomerase activity"/>
    <property type="evidence" value="ECO:0007669"/>
    <property type="project" value="InterPro"/>
</dbReference>
<proteinExistence type="predicted"/>
<dbReference type="PANTHER" id="PTHR39193:SF1">
    <property type="entry name" value="5-DEOXY-GLUCURONATE ISOMERASE"/>
    <property type="match status" value="1"/>
</dbReference>
<dbReference type="RefSeq" id="WP_035085552.1">
    <property type="nucleotide sequence ID" value="NZ_JQGC01000017.1"/>
</dbReference>
<dbReference type="Gene3D" id="2.60.120.10">
    <property type="entry name" value="Jelly Rolls"/>
    <property type="match status" value="2"/>
</dbReference>
<dbReference type="SUPFAM" id="SSF51182">
    <property type="entry name" value="RmlC-like cupins"/>
    <property type="match status" value="1"/>
</dbReference>
<protein>
    <submittedName>
        <fullName evidence="2">Inositol utilization protein</fullName>
    </submittedName>
</protein>
<keyword evidence="3" id="KW-1185">Reference proteome</keyword>
<gene>
    <name evidence="2" type="ORF">JP75_18205</name>
</gene>
<dbReference type="InterPro" id="IPR024203">
    <property type="entry name" value="Deoxy-glucuronate_isom_IolB"/>
</dbReference>
<dbReference type="GO" id="GO:0019310">
    <property type="term" value="P:inositol catabolic process"/>
    <property type="evidence" value="ECO:0007669"/>
    <property type="project" value="InterPro"/>
</dbReference>
<organism evidence="2 3">
    <name type="scientific">Devosia riboflavina</name>
    <dbReference type="NCBI Taxonomy" id="46914"/>
    <lineage>
        <taxon>Bacteria</taxon>
        <taxon>Pseudomonadati</taxon>
        <taxon>Pseudomonadota</taxon>
        <taxon>Alphaproteobacteria</taxon>
        <taxon>Hyphomicrobiales</taxon>
        <taxon>Devosiaceae</taxon>
        <taxon>Devosia</taxon>
    </lineage>
</organism>
<dbReference type="OrthoDB" id="6121073at2"/>
<dbReference type="InterPro" id="IPR014710">
    <property type="entry name" value="RmlC-like_jellyroll"/>
</dbReference>